<evidence type="ECO:0000313" key="21">
    <source>
        <dbReference type="Proteomes" id="UP000602905"/>
    </source>
</evidence>
<evidence type="ECO:0000256" key="3">
    <source>
        <dbReference type="ARBA" id="ARBA00015369"/>
    </source>
</evidence>
<comment type="caution">
    <text evidence="20">The sequence shown here is derived from an EMBL/GenBank/DDBJ whole genome shotgun (WGS) entry which is preliminary data.</text>
</comment>
<evidence type="ECO:0000256" key="5">
    <source>
        <dbReference type="ARBA" id="ARBA00022729"/>
    </source>
</evidence>
<feature type="transmembrane region" description="Helical" evidence="18">
    <location>
        <begin position="488"/>
        <end position="507"/>
    </location>
</feature>
<feature type="transmembrane region" description="Helical" evidence="18">
    <location>
        <begin position="78"/>
        <end position="98"/>
    </location>
</feature>
<dbReference type="InterPro" id="IPR005828">
    <property type="entry name" value="MFS_sugar_transport-like"/>
</dbReference>
<feature type="region of interest" description="Disordered" evidence="17">
    <location>
        <begin position="602"/>
        <end position="655"/>
    </location>
</feature>
<feature type="compositionally biased region" description="Polar residues" evidence="17">
    <location>
        <begin position="606"/>
        <end position="620"/>
    </location>
</feature>
<gene>
    <name evidence="20" type="ORF">RHS03_05596</name>
</gene>
<evidence type="ECO:0000256" key="7">
    <source>
        <dbReference type="ARBA" id="ARBA00022989"/>
    </source>
</evidence>
<evidence type="ECO:0000313" key="20">
    <source>
        <dbReference type="EMBL" id="KAF8705189.1"/>
    </source>
</evidence>
<dbReference type="InterPro" id="IPR020846">
    <property type="entry name" value="MFS_dom"/>
</dbReference>
<dbReference type="GO" id="GO:0006623">
    <property type="term" value="P:protein targeting to vacuole"/>
    <property type="evidence" value="ECO:0007669"/>
    <property type="project" value="TreeGrafter"/>
</dbReference>
<keyword evidence="6" id="KW-0677">Repeat</keyword>
<dbReference type="Pfam" id="PF00083">
    <property type="entry name" value="Sugar_tr"/>
    <property type="match status" value="1"/>
</dbReference>
<dbReference type="PROSITE" id="PS50850">
    <property type="entry name" value="MFS"/>
    <property type="match status" value="1"/>
</dbReference>
<feature type="transmembrane region" description="Helical" evidence="18">
    <location>
        <begin position="731"/>
        <end position="748"/>
    </location>
</feature>
<dbReference type="InterPro" id="IPR015943">
    <property type="entry name" value="WD40/YVTN_repeat-like_dom_sf"/>
</dbReference>
<sequence>MAPLGAANFCPDDTPLDIVLYSGRWYKHRHLVILNLMLVIPLVTSYANGYDGSMMNGLQSVDGWKEYFGHPTPKELGLFNAIQSIGSLAAIPPAPFLSDRFGRRAGIFVGSSITLGGAITQTLTTNLHTFVAARFMIGFGTTLAMMASPLLISELAYPTHRAPLTAFYNSLCVNIIFSPVRHSPAFRHAPHIRDLAGGVGWSTFGTFRIPNEWSWRIPSALQGVSSVLQLAFVWFIPDSPRWLVSVGRDQEAREVLTKWHAGGEENNGLVKFEYQEIKNALAAESQRGSAWIDLFRTAGNRRRMRIILAIALFSQWSGSGLISYYLERVLSGIHIESSRDQTLINGCLAIWNLMWAAGAAMFVDRLGRRKLFLTSNVGMLVGFSILTTCAAIFEKSRVERAGHGVIASLFLFQAAYAIGYTPLLVSYTVEILPFFLRAKGLAVMYLFVNAALIFNQYVRALLPFVRSPSSLLLFQTNPIALDALKWKYYLIYTVWLVFELVFIYLFAVETRNRSLEETAALFDGDAALPDMAMDTRTESFMAEHVSRESSRISSVPESGDKPRVFDGREGFQLYDLGSKAMHSYASSNRDDRSRGGRMVVALGRMSSPNRELSPMSAGSTSRERVSSPDEEAHDPLLGRSESPVQSHRRKHRRRRSRWTGIAYDTGYYLVRQPWFPTRPLSIQSISLCLLAALVTCLVFAIIYLVNSFKSALSWRRYCYDTAPFPPANYSTLPPVGVFLGVLTVASGYERRMMIRESYAAHPASRIPGTERTVVRFVMGRPTGADIQAVQIENDIYNDMVILPIKENMNDGKSFAYFEWAYHNALVPPPAGLPELNNRTVVLAPHDPTTTNRGWVQPDYVLKVDDDSFVMLGEIEARLRVTPRSLTYWGYVVKKRFMGGESYALSFDLVQYIATSPVVRAQTKGEEDQVTARWMKSHPRANDIVWWSERCWIYDHPKAGTVYSRGFLFPSEVERVRAIETRRGQGEDDGDIVDVRWSSVATYRYRYTYKTATHWPTRYTPPRDNLTLAQAMEALVEGSRMSLLTPDQDPQEVYENRETWEEKFRGNKVGGSVVVHYVKSREWWLECVEVLLGGMGVGLRSWFTATTTQLWARAYQKYKPQHNKSKESAHLIRMWAKRFALPLLLFLGASAQKPNVKTTRFENLPKNMFYFEDASAVLYHDSAQANVYLSEDEGKNWSKVKGVPDGHALVLVQHPFNNRMAFILGDKVTHWRTMDRGRMWQSFEMPHPIAFVPAPLSFHSDEKNSEWIMMQVRECKKSAWGWSETCFGSTYYTLDAFSSGAKLLTRNSFKCIFAHSSSIRTISSGSHKKIGFAPKRPPSQVFCVAFDKNAADGSTNARSSRLFTSSDWFDKETELIDFGLGQRASRGVTAIGIMSKFMVAALRDPSGKSHELQLQVTLDGHTWHKAQFPHASSSKLLENAYTIVESTSHSLAVDVLLHSDAAVGTLFVSNSNGTFFVESLVDTNRNRAGFVDFEDLVGVEGVGIANYVKNAPAVEGHKAAKQSPAPQVADVWAGRTWDPLDPPDDSDCRSGSRETCALHLYSVSTPHNIGKVFSSPAPGLVLGVGSVGTHLRPYEECDTYMSRDAGLTWKRVQKGAHMYEVGDQGAVTVLVDDEEYTKQVKYSWDEGNTWQTVDLGVEIRARVLTTVPDSTSLTFILLGSLSREDAKGPGGRYVAIHLDFEPAKVRKCESDDFEKWYARTLKGKECLMGHKQWYKRRKENAKCYVGDKFNEAPEHEENCPCEDEDYECPIVSDYNYIRQNNLCVAAGPEPIPVDVCKSNSPGEKYLGSSGYRLIPGNTCDRDKGIKKDEKIQKDCSEAQKPPGEVSHQVKFFKRPIVGNWHFQKAGTILVQLDDGTVHQSSNEGYSWTQLVNGEYIIAVYMHLYADDRAYLITNKDKLYYTTDTAQQWLALDLPAPPNQFGLGLLSFHPLQSDWLIYTGQTNCGSDKSNCHVEAYYTLNHGRTWTSIEKYVKTCTWARTANLRIDQHLILCESYRDKKGNQLSFANNPLEFIEGSEYFKNKRKMFDNVVGFAKFSEYLLVAEVKGQSNALDLQVSLDGRSFAMGKFPPGMSVDNHAYTVLESSTDSVFLHVTMSDKRGAEWGNVLKSNSNGTYYGLSLEAVNRNAQGYVDFEKLVGLDGIAVMNIVANTKEVEHTGKKKLQTRISHNDGGTWKKLVPPPKDSLGQNYECSGTNCALHIHGYTERYDARAKYSSPSAIGLMMGVGSVSEHLAPYKDSDTFLSRDGGFTWEEVHKDAHLFSFGDSGSVIVIVNDEEPTDHVLYTTNEGTSWREYKFSDERLRIRSIVTKPTETSRKFVLLGHKSADRDTWVAIQLDFSAITSRQCLLNPDDPNKDDFELWSPSEEREERCLFGRQVQYHRRLRDRDCYVGDQPKIEQRIVKNCACMKFDFECEFNYVRNSAGDCVLTPGAEPLPNDDTCPGDASVWYERTAYRKIPHSSCEGGDRKDRGPEHPCPGIGSHGYLFWGFVVMIPIIFAGLVGLHFKKHGFATGAIRLPDNTGRQSWDDGGIVSTLASIPVAIVAVSRGVWARFSTLLPGRRGPRYPTRGGYRTVAVDEDAQVLRFEDDD</sequence>
<feature type="transmembrane region" description="Helical" evidence="18">
    <location>
        <begin position="31"/>
        <end position="50"/>
    </location>
</feature>
<dbReference type="InterPro" id="IPR036259">
    <property type="entry name" value="MFS_trans_sf"/>
</dbReference>
<evidence type="ECO:0000256" key="12">
    <source>
        <dbReference type="ARBA" id="ARBA00025569"/>
    </source>
</evidence>
<evidence type="ECO:0000256" key="16">
    <source>
        <dbReference type="ARBA" id="ARBA00046293"/>
    </source>
</evidence>
<evidence type="ECO:0000256" key="10">
    <source>
        <dbReference type="ARBA" id="ARBA00023170"/>
    </source>
</evidence>
<dbReference type="GO" id="GO:0016020">
    <property type="term" value="C:membrane"/>
    <property type="evidence" value="ECO:0007669"/>
    <property type="project" value="UniProtKB-SubCell"/>
</dbReference>
<dbReference type="SUPFAM" id="SSF103473">
    <property type="entry name" value="MFS general substrate transporter"/>
    <property type="match status" value="1"/>
</dbReference>
<feature type="transmembrane region" description="Helical" evidence="18">
    <location>
        <begin position="2499"/>
        <end position="2520"/>
    </location>
</feature>
<dbReference type="FunFam" id="3.30.60.270:FF:000005">
    <property type="entry name" value="Sortilin"/>
    <property type="match status" value="1"/>
</dbReference>
<evidence type="ECO:0000256" key="9">
    <source>
        <dbReference type="ARBA" id="ARBA00023136"/>
    </source>
</evidence>
<reference evidence="20" key="1">
    <citation type="submission" date="2020-09" db="EMBL/GenBank/DDBJ databases">
        <title>Comparative genome analyses of four rice-infecting Rhizoctonia solani isolates reveal extensive enrichment of homogalacturonan modification genes.</title>
        <authorList>
            <person name="Lee D.-Y."/>
            <person name="Jeon J."/>
            <person name="Kim K.-T."/>
            <person name="Cheong K."/>
            <person name="Song H."/>
            <person name="Choi G."/>
            <person name="Ko J."/>
            <person name="Opiyo S.O."/>
            <person name="Zuo S."/>
            <person name="Madhav S."/>
            <person name="Lee Y.-H."/>
            <person name="Wang G.-L."/>
        </authorList>
    </citation>
    <scope>NUCLEOTIDE SEQUENCE</scope>
    <source>
        <strain evidence="20">AG1-IA WGL</strain>
    </source>
</reference>
<keyword evidence="5" id="KW-0732">Signal</keyword>
<organism evidence="20 21">
    <name type="scientific">Rhizoctonia solani</name>
    <dbReference type="NCBI Taxonomy" id="456999"/>
    <lineage>
        <taxon>Eukaryota</taxon>
        <taxon>Fungi</taxon>
        <taxon>Dikarya</taxon>
        <taxon>Basidiomycota</taxon>
        <taxon>Agaricomycotina</taxon>
        <taxon>Agaricomycetes</taxon>
        <taxon>Cantharellales</taxon>
        <taxon>Ceratobasidiaceae</taxon>
        <taxon>Rhizoctonia</taxon>
    </lineage>
</organism>
<evidence type="ECO:0000256" key="4">
    <source>
        <dbReference type="ARBA" id="ARBA00022692"/>
    </source>
</evidence>
<dbReference type="Pfam" id="PF15902">
    <property type="entry name" value="Sortilin-Vps10"/>
    <property type="match status" value="2"/>
</dbReference>
<keyword evidence="4 18" id="KW-0812">Transmembrane</keyword>
<dbReference type="Gene3D" id="2.10.70.80">
    <property type="match status" value="2"/>
</dbReference>
<feature type="domain" description="Major facilitator superfamily (MFS) profile" evidence="19">
    <location>
        <begin position="37"/>
        <end position="511"/>
    </location>
</feature>
<keyword evidence="7 18" id="KW-1133">Transmembrane helix</keyword>
<feature type="transmembrane region" description="Helical" evidence="18">
    <location>
        <begin position="342"/>
        <end position="364"/>
    </location>
</feature>
<feature type="transmembrane region" description="Helical" evidence="18">
    <location>
        <begin position="306"/>
        <end position="326"/>
    </location>
</feature>
<dbReference type="GO" id="GO:0005794">
    <property type="term" value="C:Golgi apparatus"/>
    <property type="evidence" value="ECO:0007669"/>
    <property type="project" value="UniProtKB-SubCell"/>
</dbReference>
<dbReference type="PANTHER" id="PTHR12106">
    <property type="entry name" value="SORTILIN RELATED"/>
    <property type="match status" value="1"/>
</dbReference>
<comment type="function">
    <text evidence="12">Functions as a sorting receptor in the Golgi compartment required for the intracellular sorting and delivery of soluble vacuolar proteins, like carboxypeptidase Y (CPY) and proteinase A. Executes multiple rounds of sorting by cycling between the late Golgi and a prevacuolar endosome-like compartment.</text>
</comment>
<feature type="transmembrane region" description="Helical" evidence="18">
    <location>
        <begin position="685"/>
        <end position="705"/>
    </location>
</feature>
<feature type="transmembrane region" description="Helical" evidence="18">
    <location>
        <begin position="371"/>
        <end position="393"/>
    </location>
</feature>
<evidence type="ECO:0000256" key="8">
    <source>
        <dbReference type="ARBA" id="ARBA00023034"/>
    </source>
</evidence>
<dbReference type="InterPro" id="IPR031778">
    <property type="entry name" value="Sortilin_N"/>
</dbReference>
<dbReference type="GO" id="GO:0022857">
    <property type="term" value="F:transmembrane transporter activity"/>
    <property type="evidence" value="ECO:0007669"/>
    <property type="project" value="InterPro"/>
</dbReference>
<dbReference type="InterPro" id="IPR006581">
    <property type="entry name" value="VPS10"/>
</dbReference>
<keyword evidence="10" id="KW-0675">Receptor</keyword>
<evidence type="ECO:0000256" key="11">
    <source>
        <dbReference type="ARBA" id="ARBA00023180"/>
    </source>
</evidence>
<evidence type="ECO:0000256" key="15">
    <source>
        <dbReference type="ARBA" id="ARBA00031902"/>
    </source>
</evidence>
<keyword evidence="9 18" id="KW-0472">Membrane</keyword>
<dbReference type="Gene3D" id="2.130.10.10">
    <property type="entry name" value="YVTN repeat-like/Quinoprotein amine dehydrogenase"/>
    <property type="match status" value="2"/>
</dbReference>
<proteinExistence type="predicted"/>
<evidence type="ECO:0000256" key="18">
    <source>
        <dbReference type="SAM" id="Phobius"/>
    </source>
</evidence>
<keyword evidence="11" id="KW-0325">Glycoprotein</keyword>
<dbReference type="InterPro" id="IPR005829">
    <property type="entry name" value="Sugar_transporter_CS"/>
</dbReference>
<dbReference type="EMBL" id="JACYCD010000053">
    <property type="protein sequence ID" value="KAF8705189.1"/>
    <property type="molecule type" value="Genomic_DNA"/>
</dbReference>
<dbReference type="GO" id="GO:0006895">
    <property type="term" value="P:Golgi to endosome transport"/>
    <property type="evidence" value="ECO:0007669"/>
    <property type="project" value="TreeGrafter"/>
</dbReference>
<feature type="transmembrane region" description="Helical" evidence="18">
    <location>
        <begin position="130"/>
        <end position="152"/>
    </location>
</feature>
<dbReference type="PROSITE" id="PS00216">
    <property type="entry name" value="SUGAR_TRANSPORT_1"/>
    <property type="match status" value="1"/>
</dbReference>
<dbReference type="SMART" id="SM00602">
    <property type="entry name" value="VPS10"/>
    <property type="match status" value="2"/>
</dbReference>
<dbReference type="SUPFAM" id="SSF110296">
    <property type="entry name" value="Oligoxyloglucan reducing end-specific cellobiohydrolase"/>
    <property type="match status" value="2"/>
</dbReference>
<dbReference type="Gene3D" id="3.30.60.270">
    <property type="match status" value="2"/>
</dbReference>
<accession>A0A8H7HQN5</accession>
<feature type="transmembrane region" description="Helical" evidence="18">
    <location>
        <begin position="105"/>
        <end position="124"/>
    </location>
</feature>
<evidence type="ECO:0000256" key="2">
    <source>
        <dbReference type="ARBA" id="ARBA00004198"/>
    </source>
</evidence>
<protein>
    <recommendedName>
        <fullName evidence="3">Vacuolar protein sorting/targeting protein 10</fullName>
    </recommendedName>
    <alternativeName>
        <fullName evidence="14">Carboxypeptidase Y receptor</fullName>
    </alternativeName>
    <alternativeName>
        <fullName evidence="13 15">Sortilin VPS10</fullName>
    </alternativeName>
</protein>
<evidence type="ECO:0000256" key="17">
    <source>
        <dbReference type="SAM" id="MobiDB-lite"/>
    </source>
</evidence>
<dbReference type="FunFam" id="2.10.70.80:FF:000001">
    <property type="entry name" value="Sortilin-related VPS10 domain-containing receptor 1"/>
    <property type="match status" value="1"/>
</dbReference>
<feature type="compositionally biased region" description="Basic residues" evidence="17">
    <location>
        <begin position="646"/>
        <end position="655"/>
    </location>
</feature>
<keyword evidence="8" id="KW-0333">Golgi apparatus</keyword>
<dbReference type="Pfam" id="PF15901">
    <property type="entry name" value="Sortilin_C"/>
    <property type="match status" value="2"/>
</dbReference>
<dbReference type="Gene3D" id="1.20.1250.20">
    <property type="entry name" value="MFS general substrate transporter like domains"/>
    <property type="match status" value="1"/>
</dbReference>
<feature type="transmembrane region" description="Helical" evidence="18">
    <location>
        <begin position="441"/>
        <end position="458"/>
    </location>
</feature>
<name>A0A8H7HQN5_9AGAM</name>
<evidence type="ECO:0000256" key="13">
    <source>
        <dbReference type="ARBA" id="ARBA00031250"/>
    </source>
</evidence>
<dbReference type="OrthoDB" id="443634at2759"/>
<feature type="non-terminal residue" evidence="20">
    <location>
        <position position="1"/>
    </location>
</feature>
<dbReference type="GO" id="GO:0005829">
    <property type="term" value="C:cytosol"/>
    <property type="evidence" value="ECO:0007669"/>
    <property type="project" value="GOC"/>
</dbReference>
<dbReference type="InterPro" id="IPR050310">
    <property type="entry name" value="VPS10-sortilin"/>
</dbReference>
<evidence type="ECO:0000256" key="14">
    <source>
        <dbReference type="ARBA" id="ARBA00031354"/>
    </source>
</evidence>
<evidence type="ECO:0000259" key="19">
    <source>
        <dbReference type="PROSITE" id="PS50850"/>
    </source>
</evidence>
<comment type="subcellular location">
    <subcellularLocation>
        <location evidence="2">Golgi apparatus</location>
        <location evidence="2">trans-Golgi network membrane</location>
    </subcellularLocation>
    <subcellularLocation>
        <location evidence="1">Membrane</location>
        <topology evidence="1">Multi-pass membrane protein</topology>
    </subcellularLocation>
    <subcellularLocation>
        <location evidence="16">Prevacuolar compartment membrane</location>
    </subcellularLocation>
</comment>
<evidence type="ECO:0000256" key="1">
    <source>
        <dbReference type="ARBA" id="ARBA00004141"/>
    </source>
</evidence>
<dbReference type="InterPro" id="IPR031777">
    <property type="entry name" value="Sortilin_C"/>
</dbReference>
<dbReference type="PANTHER" id="PTHR12106:SF27">
    <property type="entry name" value="SORTILIN-RELATED RECEPTOR"/>
    <property type="match status" value="1"/>
</dbReference>
<dbReference type="GO" id="GO:0006896">
    <property type="term" value="P:Golgi to vacuole transport"/>
    <property type="evidence" value="ECO:0007669"/>
    <property type="project" value="TreeGrafter"/>
</dbReference>
<feature type="transmembrane region" description="Helical" evidence="18">
    <location>
        <begin position="405"/>
        <end position="429"/>
    </location>
</feature>
<evidence type="ECO:0000256" key="6">
    <source>
        <dbReference type="ARBA" id="ARBA00022737"/>
    </source>
</evidence>
<dbReference type="Proteomes" id="UP000602905">
    <property type="component" value="Unassembled WGS sequence"/>
</dbReference>